<organism evidence="2 3">
    <name type="scientific">Durio zibethinus</name>
    <name type="common">Durian</name>
    <dbReference type="NCBI Taxonomy" id="66656"/>
    <lineage>
        <taxon>Eukaryota</taxon>
        <taxon>Viridiplantae</taxon>
        <taxon>Streptophyta</taxon>
        <taxon>Embryophyta</taxon>
        <taxon>Tracheophyta</taxon>
        <taxon>Spermatophyta</taxon>
        <taxon>Magnoliopsida</taxon>
        <taxon>eudicotyledons</taxon>
        <taxon>Gunneridae</taxon>
        <taxon>Pentapetalae</taxon>
        <taxon>rosids</taxon>
        <taxon>malvids</taxon>
        <taxon>Malvales</taxon>
        <taxon>Malvaceae</taxon>
        <taxon>Helicteroideae</taxon>
        <taxon>Durio</taxon>
    </lineage>
</organism>
<feature type="transmembrane region" description="Helical" evidence="1">
    <location>
        <begin position="60"/>
        <end position="77"/>
    </location>
</feature>
<keyword evidence="1" id="KW-0472">Membrane</keyword>
<accession>A0A6P5XEN1</accession>
<dbReference type="PANTHER" id="PTHR11124">
    <property type="entry name" value="VACUOLAR SORTING PROTEIN VPS29"/>
    <property type="match status" value="1"/>
</dbReference>
<dbReference type="GeneID" id="111282748"/>
<dbReference type="InterPro" id="IPR029052">
    <property type="entry name" value="Metallo-depent_PP-like"/>
</dbReference>
<evidence type="ECO:0000313" key="3">
    <source>
        <dbReference type="RefSeq" id="XP_022726723.1"/>
    </source>
</evidence>
<gene>
    <name evidence="3" type="primary">LOC111282748</name>
</gene>
<keyword evidence="1" id="KW-1133">Transmembrane helix</keyword>
<dbReference type="OrthoDB" id="10258130at2759"/>
<protein>
    <submittedName>
        <fullName evidence="3">Uncharacterized protein LOC111282748</fullName>
    </submittedName>
</protein>
<name>A0A6P5XEN1_DURZI</name>
<keyword evidence="2" id="KW-1185">Reference proteome</keyword>
<evidence type="ECO:0000313" key="2">
    <source>
        <dbReference type="Proteomes" id="UP000515121"/>
    </source>
</evidence>
<proteinExistence type="predicted"/>
<sequence length="129" mass="15011">MKESRLVGNRGMVLVLAIGNLHIPRRAPDLPPKFKSMLVHGTIQHIICTSNLCIKLYSPLFTLMPFCVFMQIVVYMFSRSSILRRYLESPNPNVVLVLCWGGTGKGDDMRDPTIMFHEHEWKRRFHQRQ</sequence>
<dbReference type="Proteomes" id="UP000515121">
    <property type="component" value="Unplaced"/>
</dbReference>
<dbReference type="InterPro" id="IPR000979">
    <property type="entry name" value="Phosphodiesterase_MJ0936/Vps29"/>
</dbReference>
<reference evidence="3" key="1">
    <citation type="submission" date="2025-08" db="UniProtKB">
        <authorList>
            <consortium name="RefSeq"/>
        </authorList>
    </citation>
    <scope>IDENTIFICATION</scope>
    <source>
        <tissue evidence="3">Fruit stalk</tissue>
    </source>
</reference>
<keyword evidence="1" id="KW-0812">Transmembrane</keyword>
<evidence type="ECO:0000256" key="1">
    <source>
        <dbReference type="SAM" id="Phobius"/>
    </source>
</evidence>
<dbReference type="RefSeq" id="XP_022726723.1">
    <property type="nucleotide sequence ID" value="XM_022870988.1"/>
</dbReference>
<dbReference type="KEGG" id="dzi:111282748"/>
<dbReference type="AlphaFoldDB" id="A0A6P5XEN1"/>
<dbReference type="Gene3D" id="3.60.21.10">
    <property type="match status" value="1"/>
</dbReference>